<keyword evidence="5" id="KW-0653">Protein transport</keyword>
<evidence type="ECO:0000256" key="3">
    <source>
        <dbReference type="ARBA" id="ARBA00020977"/>
    </source>
</evidence>
<dbReference type="GO" id="GO:0006891">
    <property type="term" value="P:intra-Golgi vesicle-mediated transport"/>
    <property type="evidence" value="ECO:0007669"/>
    <property type="project" value="TreeGrafter"/>
</dbReference>
<evidence type="ECO:0000256" key="6">
    <source>
        <dbReference type="ARBA" id="ARBA00023034"/>
    </source>
</evidence>
<keyword evidence="4" id="KW-0813">Transport</keyword>
<dbReference type="EMBL" id="CATQJA010002581">
    <property type="protein sequence ID" value="CAJ0571756.1"/>
    <property type="molecule type" value="Genomic_DNA"/>
</dbReference>
<comment type="caution">
    <text evidence="12">The sequence shown here is derived from an EMBL/GenBank/DDBJ whole genome shotgun (WGS) entry which is preliminary data.</text>
</comment>
<evidence type="ECO:0000256" key="4">
    <source>
        <dbReference type="ARBA" id="ARBA00022448"/>
    </source>
</evidence>
<evidence type="ECO:0000256" key="2">
    <source>
        <dbReference type="ARBA" id="ARBA00007603"/>
    </source>
</evidence>
<dbReference type="PANTHER" id="PTHR12961">
    <property type="entry name" value="CONSERVED OLIGOMERIC GOLGI COMPLEX COMPONENT 2"/>
    <property type="match status" value="1"/>
</dbReference>
<feature type="region of interest" description="Disordered" evidence="9">
    <location>
        <begin position="1"/>
        <end position="21"/>
    </location>
</feature>
<feature type="non-terminal residue" evidence="12">
    <location>
        <position position="1"/>
    </location>
</feature>
<comment type="subcellular location">
    <subcellularLocation>
        <location evidence="1">Golgi apparatus membrane</location>
        <topology evidence="1">Peripheral membrane protein</topology>
    </subcellularLocation>
</comment>
<evidence type="ECO:0000313" key="12">
    <source>
        <dbReference type="EMBL" id="CAJ0571756.1"/>
    </source>
</evidence>
<evidence type="ECO:0000313" key="13">
    <source>
        <dbReference type="Proteomes" id="UP001177023"/>
    </source>
</evidence>
<dbReference type="PANTHER" id="PTHR12961:SF0">
    <property type="entry name" value="CONSERVED OLIGOMERIC GOLGI COMPLEX SUBUNIT 2"/>
    <property type="match status" value="1"/>
</dbReference>
<evidence type="ECO:0000259" key="11">
    <source>
        <dbReference type="Pfam" id="PF12022"/>
    </source>
</evidence>
<dbReference type="GO" id="GO:0007030">
    <property type="term" value="P:Golgi organization"/>
    <property type="evidence" value="ECO:0007669"/>
    <property type="project" value="InterPro"/>
</dbReference>
<keyword evidence="7" id="KW-0472">Membrane</keyword>
<dbReference type="InterPro" id="IPR009316">
    <property type="entry name" value="COG2"/>
</dbReference>
<dbReference type="Pfam" id="PF12022">
    <property type="entry name" value="COG2_C"/>
    <property type="match status" value="1"/>
</dbReference>
<evidence type="ECO:0000259" key="10">
    <source>
        <dbReference type="Pfam" id="PF06148"/>
    </source>
</evidence>
<sequence length="656" mass="74091">MEDQVEPTSPQSPKMFPSQAVSNEPPLCFNKAHFTRADFNVERFMNLARRRATLKEIHNDLRAYLRSIQNGMIELINDDYADFVHLSSNLVALQESIDKIEADLNQMRGAVEKQGRANKASGSYRLYPGFGTSGLLVGKHPSPLNMLWLEQFLSAVVETSGFRENLVPGSKEDMAYNKLTARIQPVLTEQLILSLTSDCALLPMLFSILQLCGQVDQLISKIVAAVLLPKIQVKKGKSLEFLVKAIDFVNQQRSDWKKKLGDHWQGGVEGFIDQTLLTFMIKFVETNFAAILCPTTPEDVKQFHGFVTLVLDFIMTWPTAAAHSELLRQLRAKFQMLVYYKMTTSSPTKKIDAEIDPARFGFLTADEQKIFEDDVPLNCRASLLIFNAVQNVWADETFLLCITDRYWDFTLRMLAKHQAWGKAMVSTIMALDESEFMGESKWKVLLKIRQDLTFVDQKVFDMALERIWVKLRELGIDTAPFGQCLTKNSQKVKADCLAIDLQINTLLQALLKKEYDHVADVPRQYRWTKKPMPEQHSEYVDAAKGIFNDFLEHSAGCGDVTELLRGSLAETLSYFVEKADEVLKSVLATGSSISRFKKLDSVILQDGGHSDESKIRHQIALDATAFKTLAADNEIEVELLNGLLDKLHAASRETDA</sequence>
<evidence type="ECO:0000256" key="1">
    <source>
        <dbReference type="ARBA" id="ARBA00004395"/>
    </source>
</evidence>
<dbReference type="GO" id="GO:0015031">
    <property type="term" value="P:protein transport"/>
    <property type="evidence" value="ECO:0007669"/>
    <property type="project" value="UniProtKB-KW"/>
</dbReference>
<feature type="domain" description="Conserved oligomeric Golgi complex subunit 2 N-terminal" evidence="10">
    <location>
        <begin position="27"/>
        <end position="101"/>
    </location>
</feature>
<dbReference type="InterPro" id="IPR024603">
    <property type="entry name" value="COG_complex_COG2_C"/>
</dbReference>
<feature type="compositionally biased region" description="Polar residues" evidence="9">
    <location>
        <begin position="1"/>
        <end position="12"/>
    </location>
</feature>
<dbReference type="AlphaFoldDB" id="A0AA36CMD0"/>
<keyword evidence="6" id="KW-0333">Golgi apparatus</keyword>
<dbReference type="GO" id="GO:0017119">
    <property type="term" value="C:Golgi transport complex"/>
    <property type="evidence" value="ECO:0007669"/>
    <property type="project" value="TreeGrafter"/>
</dbReference>
<dbReference type="InterPro" id="IPR024602">
    <property type="entry name" value="COG_su2_N"/>
</dbReference>
<comment type="similarity">
    <text evidence="2">Belongs to the COG2 family.</text>
</comment>
<reference evidence="12" key="1">
    <citation type="submission" date="2023-06" db="EMBL/GenBank/DDBJ databases">
        <authorList>
            <person name="Delattre M."/>
        </authorList>
    </citation>
    <scope>NUCLEOTIDE SEQUENCE</scope>
    <source>
        <strain evidence="12">AF72</strain>
    </source>
</reference>
<proteinExistence type="inferred from homology"/>
<dbReference type="Proteomes" id="UP001177023">
    <property type="component" value="Unassembled WGS sequence"/>
</dbReference>
<evidence type="ECO:0000256" key="5">
    <source>
        <dbReference type="ARBA" id="ARBA00022927"/>
    </source>
</evidence>
<organism evidence="12 13">
    <name type="scientific">Mesorhabditis spiculigera</name>
    <dbReference type="NCBI Taxonomy" id="96644"/>
    <lineage>
        <taxon>Eukaryota</taxon>
        <taxon>Metazoa</taxon>
        <taxon>Ecdysozoa</taxon>
        <taxon>Nematoda</taxon>
        <taxon>Chromadorea</taxon>
        <taxon>Rhabditida</taxon>
        <taxon>Rhabditina</taxon>
        <taxon>Rhabditomorpha</taxon>
        <taxon>Rhabditoidea</taxon>
        <taxon>Rhabditidae</taxon>
        <taxon>Mesorhabditinae</taxon>
        <taxon>Mesorhabditis</taxon>
    </lineage>
</organism>
<evidence type="ECO:0000256" key="7">
    <source>
        <dbReference type="ARBA" id="ARBA00023136"/>
    </source>
</evidence>
<keyword evidence="13" id="KW-1185">Reference proteome</keyword>
<dbReference type="GO" id="GO:0000139">
    <property type="term" value="C:Golgi membrane"/>
    <property type="evidence" value="ECO:0007669"/>
    <property type="project" value="UniProtKB-SubCell"/>
</dbReference>
<gene>
    <name evidence="12" type="ORF">MSPICULIGERA_LOCUS10156</name>
</gene>
<feature type="domain" description="COG complex component COG2 C-terminal" evidence="11">
    <location>
        <begin position="333"/>
        <end position="623"/>
    </location>
</feature>
<name>A0AA36CMD0_9BILA</name>
<protein>
    <recommendedName>
        <fullName evidence="3">Conserved oligomeric Golgi complex subunit 2</fullName>
    </recommendedName>
    <alternativeName>
        <fullName evidence="8">Component of oligomeric Golgi complex 2</fullName>
    </alternativeName>
</protein>
<dbReference type="Pfam" id="PF06148">
    <property type="entry name" value="COG2_N"/>
    <property type="match status" value="1"/>
</dbReference>
<evidence type="ECO:0000256" key="9">
    <source>
        <dbReference type="SAM" id="MobiDB-lite"/>
    </source>
</evidence>
<evidence type="ECO:0000256" key="8">
    <source>
        <dbReference type="ARBA" id="ARBA00031344"/>
    </source>
</evidence>
<accession>A0AA36CMD0</accession>